<dbReference type="Pfam" id="PF00589">
    <property type="entry name" value="Phage_integrase"/>
    <property type="match status" value="1"/>
</dbReference>
<dbReference type="InterPro" id="IPR052925">
    <property type="entry name" value="Phage_Integrase-like_Recomb"/>
</dbReference>
<feature type="domain" description="Tyr recombinase" evidence="5">
    <location>
        <begin position="115"/>
        <end position="308"/>
    </location>
</feature>
<evidence type="ECO:0000313" key="8">
    <source>
        <dbReference type="Proteomes" id="UP000183287"/>
    </source>
</evidence>
<keyword evidence="3" id="KW-0233">DNA recombination</keyword>
<evidence type="ECO:0000259" key="6">
    <source>
        <dbReference type="PROSITE" id="PS51900"/>
    </source>
</evidence>
<dbReference type="InterPro" id="IPR013762">
    <property type="entry name" value="Integrase-like_cat_sf"/>
</dbReference>
<keyword evidence="8" id="KW-1185">Reference proteome</keyword>
<dbReference type="Gene3D" id="1.10.150.130">
    <property type="match status" value="1"/>
</dbReference>
<dbReference type="InterPro" id="IPR004107">
    <property type="entry name" value="Integrase_SAM-like_N"/>
</dbReference>
<dbReference type="InterPro" id="IPR011010">
    <property type="entry name" value="DNA_brk_join_enz"/>
</dbReference>
<gene>
    <name evidence="7" type="ORF">SAMN05421863_102841</name>
</gene>
<keyword evidence="1" id="KW-0229">DNA integration</keyword>
<organism evidence="7 8">
    <name type="scientific">Nitrosomonas communis</name>
    <dbReference type="NCBI Taxonomy" id="44574"/>
    <lineage>
        <taxon>Bacteria</taxon>
        <taxon>Pseudomonadati</taxon>
        <taxon>Pseudomonadota</taxon>
        <taxon>Betaproteobacteria</taxon>
        <taxon>Nitrosomonadales</taxon>
        <taxon>Nitrosomonadaceae</taxon>
        <taxon>Nitrosomonas</taxon>
    </lineage>
</organism>
<protein>
    <submittedName>
        <fullName evidence="7">Site-specific recombinase XerD</fullName>
    </submittedName>
</protein>
<dbReference type="CDD" id="cd00799">
    <property type="entry name" value="INT_Cre_C"/>
    <property type="match status" value="1"/>
</dbReference>
<dbReference type="Proteomes" id="UP000183287">
    <property type="component" value="Unassembled WGS sequence"/>
</dbReference>
<evidence type="ECO:0000256" key="3">
    <source>
        <dbReference type="ARBA" id="ARBA00023172"/>
    </source>
</evidence>
<dbReference type="GO" id="GO:0006310">
    <property type="term" value="P:DNA recombination"/>
    <property type="evidence" value="ECO:0007669"/>
    <property type="project" value="UniProtKB-KW"/>
</dbReference>
<dbReference type="InterPro" id="IPR044068">
    <property type="entry name" value="CB"/>
</dbReference>
<evidence type="ECO:0000256" key="1">
    <source>
        <dbReference type="ARBA" id="ARBA00022908"/>
    </source>
</evidence>
<reference evidence="8" key="1">
    <citation type="submission" date="2016-10" db="EMBL/GenBank/DDBJ databases">
        <authorList>
            <person name="Varghese N."/>
            <person name="Submissions S."/>
        </authorList>
    </citation>
    <scope>NUCLEOTIDE SEQUENCE [LARGE SCALE GENOMIC DNA]</scope>
    <source>
        <strain evidence="8">Nm44</strain>
    </source>
</reference>
<dbReference type="Pfam" id="PF02899">
    <property type="entry name" value="Phage_int_SAM_1"/>
    <property type="match status" value="1"/>
</dbReference>
<dbReference type="PANTHER" id="PTHR34605:SF3">
    <property type="entry name" value="P CELL-TYPE AGGLUTINATION PROTEIN MAP4-LIKE-RELATED"/>
    <property type="match status" value="1"/>
</dbReference>
<evidence type="ECO:0000256" key="4">
    <source>
        <dbReference type="PROSITE-ProRule" id="PRU01248"/>
    </source>
</evidence>
<name>A0A1I4QT76_9PROT</name>
<feature type="domain" description="Core-binding (CB)" evidence="6">
    <location>
        <begin position="15"/>
        <end position="89"/>
    </location>
</feature>
<dbReference type="PROSITE" id="PS51898">
    <property type="entry name" value="TYR_RECOMBINASE"/>
    <property type="match status" value="1"/>
</dbReference>
<dbReference type="SUPFAM" id="SSF47823">
    <property type="entry name" value="lambda integrase-like, N-terminal domain"/>
    <property type="match status" value="1"/>
</dbReference>
<dbReference type="InterPro" id="IPR002104">
    <property type="entry name" value="Integrase_catalytic"/>
</dbReference>
<dbReference type="SUPFAM" id="SSF56349">
    <property type="entry name" value="DNA breaking-rejoining enzymes"/>
    <property type="match status" value="1"/>
</dbReference>
<dbReference type="EMBL" id="FOUB01000028">
    <property type="protein sequence ID" value="SFM43217.1"/>
    <property type="molecule type" value="Genomic_DNA"/>
</dbReference>
<accession>A0A1I4QT76</accession>
<evidence type="ECO:0000313" key="7">
    <source>
        <dbReference type="EMBL" id="SFM43217.1"/>
    </source>
</evidence>
<dbReference type="PROSITE" id="PS51900">
    <property type="entry name" value="CB"/>
    <property type="match status" value="1"/>
</dbReference>
<dbReference type="GO" id="GO:0015074">
    <property type="term" value="P:DNA integration"/>
    <property type="evidence" value="ECO:0007669"/>
    <property type="project" value="UniProtKB-KW"/>
</dbReference>
<dbReference type="AlphaFoldDB" id="A0A1I4QT76"/>
<dbReference type="PANTHER" id="PTHR34605">
    <property type="entry name" value="PHAGE_INTEGRASE DOMAIN-CONTAINING PROTEIN"/>
    <property type="match status" value="1"/>
</dbReference>
<proteinExistence type="predicted"/>
<evidence type="ECO:0000256" key="2">
    <source>
        <dbReference type="ARBA" id="ARBA00023125"/>
    </source>
</evidence>
<dbReference type="InterPro" id="IPR010998">
    <property type="entry name" value="Integrase_recombinase_N"/>
</dbReference>
<sequence>MDYPIDQAQIQNPMILNNVAVQDYLNASLSVNTLRAYHDDLQHFQNWGGTLPATPDQITFYLAHYAQELTIATLTRRLASLSKIHKIKQWPNPISTELVRSTFRGIRNQHGVKQRQVAPAIKEDIVAMAANLQGIKGIRDKALLLIGFAGAFRRSELASLQVSDIEFVQQGVLIHLRRSKTDQAGQGRKIAIPYARGILCPVIALREWLQHSGITEGPIFRNINRHGQIGTQMISPQSIALVIKERAKVAGLDFTQYSGHSLRAGLVTSAAQAGVSSWKIRQQTGHKSDAMLQRYIRDANIFTDNAAGGVL</sequence>
<keyword evidence="2 4" id="KW-0238">DNA-binding</keyword>
<dbReference type="Gene3D" id="1.10.443.10">
    <property type="entry name" value="Intergrase catalytic core"/>
    <property type="match status" value="1"/>
</dbReference>
<dbReference type="GO" id="GO:0003677">
    <property type="term" value="F:DNA binding"/>
    <property type="evidence" value="ECO:0007669"/>
    <property type="project" value="UniProtKB-UniRule"/>
</dbReference>
<dbReference type="RefSeq" id="WP_218152061.1">
    <property type="nucleotide sequence ID" value="NZ_FOUB01000028.1"/>
</dbReference>
<evidence type="ECO:0000259" key="5">
    <source>
        <dbReference type="PROSITE" id="PS51898"/>
    </source>
</evidence>